<dbReference type="PANTHER" id="PTHR14885:SF3">
    <property type="entry name" value="CILIA- AND FLAGELLA-ASSOCIATED PROTEIN 44"/>
    <property type="match status" value="1"/>
</dbReference>
<dbReference type="InterPro" id="IPR019775">
    <property type="entry name" value="WD40_repeat_CS"/>
</dbReference>
<keyword evidence="4" id="KW-0677">Repeat</keyword>
<feature type="compositionally biased region" description="Polar residues" evidence="15">
    <location>
        <begin position="1441"/>
        <end position="1453"/>
    </location>
</feature>
<dbReference type="OMA" id="FIMDRVH"/>
<keyword evidence="2" id="KW-0963">Cytoplasm</keyword>
<dbReference type="GeneID" id="27692341"/>
<feature type="repeat" description="WD" evidence="13">
    <location>
        <begin position="412"/>
        <end position="434"/>
    </location>
</feature>
<evidence type="ECO:0000256" key="7">
    <source>
        <dbReference type="ARBA" id="ARBA00023069"/>
    </source>
</evidence>
<dbReference type="RefSeq" id="XP_016608393.1">
    <property type="nucleotide sequence ID" value="XM_016757373.1"/>
</dbReference>
<dbReference type="Pfam" id="PF00400">
    <property type="entry name" value="WD40"/>
    <property type="match status" value="2"/>
</dbReference>
<feature type="compositionally biased region" description="Polar residues" evidence="15">
    <location>
        <begin position="64"/>
        <end position="84"/>
    </location>
</feature>
<evidence type="ECO:0000256" key="3">
    <source>
        <dbReference type="ARBA" id="ARBA00022574"/>
    </source>
</evidence>
<feature type="repeat" description="WD" evidence="13">
    <location>
        <begin position="591"/>
        <end position="632"/>
    </location>
</feature>
<name>A0A0L0HHQ6_SPIPD</name>
<keyword evidence="5" id="KW-0282">Flagellum</keyword>
<feature type="region of interest" description="Disordered" evidence="15">
    <location>
        <begin position="1157"/>
        <end position="1210"/>
    </location>
</feature>
<dbReference type="InterPro" id="IPR055439">
    <property type="entry name" value="Beta-prop_EML_1st"/>
</dbReference>
<dbReference type="InterPro" id="IPR001680">
    <property type="entry name" value="WD40_rpt"/>
</dbReference>
<proteinExistence type="inferred from homology"/>
<evidence type="ECO:0000313" key="18">
    <source>
        <dbReference type="Proteomes" id="UP000053201"/>
    </source>
</evidence>
<feature type="coiled-coil region" evidence="14">
    <location>
        <begin position="1760"/>
        <end position="1951"/>
    </location>
</feature>
<dbReference type="Pfam" id="PF23409">
    <property type="entry name" value="Beta-prop_EML"/>
    <property type="match status" value="1"/>
</dbReference>
<keyword evidence="7" id="KW-0969">Cilium</keyword>
<evidence type="ECO:0000256" key="15">
    <source>
        <dbReference type="SAM" id="MobiDB-lite"/>
    </source>
</evidence>
<keyword evidence="9" id="KW-0966">Cell projection</keyword>
<dbReference type="PROSITE" id="PS00678">
    <property type="entry name" value="WD_REPEATS_1"/>
    <property type="match status" value="1"/>
</dbReference>
<comment type="subcellular location">
    <subcellularLocation>
        <location evidence="1">Cytoplasm</location>
        <location evidence="1">Cytoskeleton</location>
        <location evidence="1">Flagellum axoneme</location>
    </subcellularLocation>
</comment>
<evidence type="ECO:0000256" key="6">
    <source>
        <dbReference type="ARBA" id="ARBA00023054"/>
    </source>
</evidence>
<dbReference type="InterPro" id="IPR036322">
    <property type="entry name" value="WD40_repeat_dom_sf"/>
</dbReference>
<dbReference type="STRING" id="645134.A0A0L0HHQ6"/>
<reference evidence="17 18" key="1">
    <citation type="submission" date="2009-08" db="EMBL/GenBank/DDBJ databases">
        <title>The Genome Sequence of Spizellomyces punctatus strain DAOM BR117.</title>
        <authorList>
            <consortium name="The Broad Institute Genome Sequencing Platform"/>
            <person name="Russ C."/>
            <person name="Cuomo C."/>
            <person name="Shea T."/>
            <person name="Young S.K."/>
            <person name="Zeng Q."/>
            <person name="Koehrsen M."/>
            <person name="Haas B."/>
            <person name="Borodovsky M."/>
            <person name="Guigo R."/>
            <person name="Alvarado L."/>
            <person name="Berlin A."/>
            <person name="Bochicchio J."/>
            <person name="Borenstein D."/>
            <person name="Chapman S."/>
            <person name="Chen Z."/>
            <person name="Engels R."/>
            <person name="Freedman E."/>
            <person name="Gellesch M."/>
            <person name="Goldberg J."/>
            <person name="Griggs A."/>
            <person name="Gujja S."/>
            <person name="Heiman D."/>
            <person name="Hepburn T."/>
            <person name="Howarth C."/>
            <person name="Jen D."/>
            <person name="Larson L."/>
            <person name="Lewis B."/>
            <person name="Mehta T."/>
            <person name="Park D."/>
            <person name="Pearson M."/>
            <person name="Roberts A."/>
            <person name="Saif S."/>
            <person name="Shenoy N."/>
            <person name="Sisk P."/>
            <person name="Stolte C."/>
            <person name="Sykes S."/>
            <person name="Thomson T."/>
            <person name="Walk T."/>
            <person name="White J."/>
            <person name="Yandava C."/>
            <person name="Burger G."/>
            <person name="Gray M.W."/>
            <person name="Holland P.W.H."/>
            <person name="King N."/>
            <person name="Lang F.B.F."/>
            <person name="Roger A.J."/>
            <person name="Ruiz-Trillo I."/>
            <person name="Lander E."/>
            <person name="Nusbaum C."/>
        </authorList>
    </citation>
    <scope>NUCLEOTIDE SEQUENCE [LARGE SCALE GENOMIC DNA]</scope>
    <source>
        <strain evidence="17 18">DAOM BR117</strain>
    </source>
</reference>
<keyword evidence="6 14" id="KW-0175">Coiled coil</keyword>
<evidence type="ECO:0000256" key="13">
    <source>
        <dbReference type="PROSITE-ProRule" id="PRU00221"/>
    </source>
</evidence>
<dbReference type="Pfam" id="PF25828">
    <property type="entry name" value="CC_Cfap43"/>
    <property type="match status" value="1"/>
</dbReference>
<dbReference type="GO" id="GO:0060285">
    <property type="term" value="P:cilium-dependent cell motility"/>
    <property type="evidence" value="ECO:0007669"/>
    <property type="project" value="UniProtKB-ARBA"/>
</dbReference>
<feature type="compositionally biased region" description="Basic and acidic residues" evidence="15">
    <location>
        <begin position="1198"/>
        <end position="1210"/>
    </location>
</feature>
<feature type="coiled-coil region" evidence="14">
    <location>
        <begin position="1027"/>
        <end position="1061"/>
    </location>
</feature>
<dbReference type="FunFam" id="2.130.10.10:FF:000401">
    <property type="entry name" value="Cilia- and flagella-associated protein 44"/>
    <property type="match status" value="1"/>
</dbReference>
<feature type="region of interest" description="Disordered" evidence="15">
    <location>
        <begin position="1390"/>
        <end position="1455"/>
    </location>
</feature>
<accession>A0A0L0HHQ6</accession>
<evidence type="ECO:0000256" key="9">
    <source>
        <dbReference type="ARBA" id="ARBA00023273"/>
    </source>
</evidence>
<keyword evidence="18" id="KW-1185">Reference proteome</keyword>
<organism evidence="17 18">
    <name type="scientific">Spizellomyces punctatus (strain DAOM BR117)</name>
    <dbReference type="NCBI Taxonomy" id="645134"/>
    <lineage>
        <taxon>Eukaryota</taxon>
        <taxon>Fungi</taxon>
        <taxon>Fungi incertae sedis</taxon>
        <taxon>Chytridiomycota</taxon>
        <taxon>Chytridiomycota incertae sedis</taxon>
        <taxon>Chytridiomycetes</taxon>
        <taxon>Spizellomycetales</taxon>
        <taxon>Spizellomycetaceae</taxon>
        <taxon>Spizellomyces</taxon>
    </lineage>
</organism>
<dbReference type="EMBL" id="KQ257456">
    <property type="protein sequence ID" value="KND00354.1"/>
    <property type="molecule type" value="Genomic_DNA"/>
</dbReference>
<dbReference type="PROSITE" id="PS50082">
    <property type="entry name" value="WD_REPEATS_2"/>
    <property type="match status" value="2"/>
</dbReference>
<dbReference type="PANTHER" id="PTHR14885">
    <property type="entry name" value="CILIA- AND FLAGELLA-ASSOCIATED PROTEIN 43-RELATED"/>
    <property type="match status" value="1"/>
</dbReference>
<dbReference type="OrthoDB" id="10250769at2759"/>
<evidence type="ECO:0000256" key="8">
    <source>
        <dbReference type="ARBA" id="ARBA00023212"/>
    </source>
</evidence>
<sequence>MADSRRPHREGDSRAASSHGNRPPPISRKSSLAGDAGMTSMLPPGSTGRRPSTMHGDAGVQGRRPSSQPGTLPHDSATTNTKRTTAVGDPIPQTTSLPAPGDPIASPNRSAVGTAISNSREHLIAKTSSKQSNMNLMLDDNFFYDKLAFKPSDVSAKQMDAASLSLFYSFGFESHRRNNLHYLNEHTVATVVGNVLVFLNLRTLDQDYMPGLRDGAIGSIAVHPSHRYIAVAEISYESPNIYIFEYPSLQLYRVLRQGAERGFSDICFNNQGDKLASVGMDPDYMLTLWDWKQEKIVLRSKAFSQDVYSVAFSPDTDGQLTTSGMGHIKFWRMASTFTGLKLQGYIGKFGLTELTDIATFVQLPDGKVLSSTETGNLLLWDGGMIKCEIAGKGKKPCHQGRVEVILLVEGEIFTAGEDGYIRVWDFETIDTADVVTGQARVFEMEPIDEILIGKDVKIKTMIKSMGATTEYLVQDQLGHLFKVDTQKRSAEKIVSFHSGGIAGVDTSPLGHSMVSLGMDGTLRTYDYITKTLAGMTKYPSGGTALVYLPETLDARGCTLAAGFSDGVLRIISHTPLNVGGGNIAFDLQYVFKPHNGSISSIGISADGTWLASTSTDKTVFFFKINSEMPPMVNEEQPPVIFSPKFVKLIPIGFLPVAAVPTKLSFSPDNHLNIDEIEPVEDDGFNDHEIKGDGDVRDEEIEGKRAFMILETGELLSMIVPLPESVDNSLTFELKPEQLQIKRWTLSVPTAAPTPAATAAAQEARASGGIDADQDASAEAKTVESPEEPESISGRLTSAARKKHGLVIEDESPITNVMYLEGGYFLIALQNKDGEYEIRACKYRTPKQSRLVLVYKAPFTDMRLSTSGKYLLAGATDGMTCIRKFRLEDILLYRWTGGHEVYARYSQAFDEEEASAAARRATEQAAIVEEPDSTDDLTRTVDVPGQYWFGHAHNSKNGRITSVAATFDDAFFATAGADGGLFVWRVSMEDIKSSEAYEGSELLEIDQGNMIDDIVDSNAYSLQEAKVKSEKDKEIEDAENKKQVTRDDIQELRNEFLKLVAENEKAPPEQQIARTALTIDPDLQADIERESEEKIRLVRKELEWISEKESIIPNKLRKTFLDVLQTERIEIRAFKANHIVATFRTTKLEQSVEVALQPLSSGDGRPSRTVGYAREHSAGQAHRGDIPETVSHESMNPSKKAEKPTDAKSKLEARKQLRAERASMWKELMDAKPDESYEDPRDVAAIRYAEQHMGDYKLKTGEKYIVPESERVDADKKRRQILLLKESVFSLKEHFNQKVLNLRDRKKFLVEQVDIQNRQLEEINTELVTLGVPIEDKLWTPTMEASAYPENRYKVTAADIAQFQKEDAQAVSAARGNQDDLMGGFGSSAVQTKEAAPTGAATIAKSRPTTQQHPPLSRGASAIGMGLPPDSRPVSEAPALTRTASDAETAQQKSPLEIREQEIRQKELVYKKKKIVSAIDQAIKSFDTSLDRLVKEKVVLEADLKSADMKLLLLYREWVLLKEFEKHDRHLADKLTQKRNEKDEIDGKIKECQEKLNAKKSEIEQVIKKEKEVQEEFRKTLGENNRYEEFLTRVFRKKIKRSKKKSKPEGTASKGEGSNEDEDEVEEEEDMDEDEDDMDDYDDEESVTSENDLEGGEECPPDYDKASFARVLELREERLDQEDILAEIQKAVEVLKKENDALIKKEKIIDMALRTTESEIQEFQTQKQQKLNELDVVVPLRLHQMQYLERNTLPTDLSPALVFVNEGLSKLRNRIKELQQEKADIRKQHKELRKMHVNLIKSRKEKQLKLQELEARATDVQMLKFGHIIDLEKLERMGVNKGADELREKLAKEDAKRLKEVEELEVQLNRLKEEITDVTRENTVRLESLVDLTDARQKLEEQLNTSQLSATAEYSGPQRKDVQEREKLVTLVHTQAQEIEDLKREIELLIRKPMRHLPPVLRSRLQTQSQGPPVQTGGMATGEGIVFGAFDAQSVPNAAEAISQE</sequence>
<feature type="region of interest" description="Disordered" evidence="15">
    <location>
        <begin position="1601"/>
        <end position="1663"/>
    </location>
</feature>
<dbReference type="Proteomes" id="UP000053201">
    <property type="component" value="Unassembled WGS sequence"/>
</dbReference>
<evidence type="ECO:0000256" key="14">
    <source>
        <dbReference type="SAM" id="Coils"/>
    </source>
</evidence>
<comment type="function">
    <text evidence="10">Flagellar protein involved in sperm flagellum axoneme organization and function.</text>
</comment>
<dbReference type="eggNOG" id="KOG2106">
    <property type="taxonomic scope" value="Eukaryota"/>
</dbReference>
<evidence type="ECO:0000256" key="10">
    <source>
        <dbReference type="ARBA" id="ARBA00055223"/>
    </source>
</evidence>
<feature type="domain" description="EML-like first beta-propeller" evidence="16">
    <location>
        <begin position="217"/>
        <end position="427"/>
    </location>
</feature>
<dbReference type="Gene3D" id="2.130.10.10">
    <property type="entry name" value="YVTN repeat-like/Quinoprotein amine dehydrogenase"/>
    <property type="match status" value="3"/>
</dbReference>
<dbReference type="VEuPathDB" id="FungiDB:SPPG_09216"/>
<evidence type="ECO:0000256" key="12">
    <source>
        <dbReference type="ARBA" id="ARBA00074727"/>
    </source>
</evidence>
<feature type="region of interest" description="Disordered" evidence="15">
    <location>
        <begin position="754"/>
        <end position="795"/>
    </location>
</feature>
<evidence type="ECO:0000256" key="5">
    <source>
        <dbReference type="ARBA" id="ARBA00022846"/>
    </source>
</evidence>
<feature type="compositionally biased region" description="Acidic residues" evidence="15">
    <location>
        <begin position="1617"/>
        <end position="1660"/>
    </location>
</feature>
<feature type="region of interest" description="Disordered" evidence="15">
    <location>
        <begin position="1"/>
        <end position="111"/>
    </location>
</feature>
<evidence type="ECO:0000256" key="11">
    <source>
        <dbReference type="ARBA" id="ARBA00060934"/>
    </source>
</evidence>
<dbReference type="SMART" id="SM00320">
    <property type="entry name" value="WD40"/>
    <property type="match status" value="7"/>
</dbReference>
<dbReference type="InParanoid" id="A0A0L0HHQ6"/>
<evidence type="ECO:0000256" key="1">
    <source>
        <dbReference type="ARBA" id="ARBA00004611"/>
    </source>
</evidence>
<evidence type="ECO:0000256" key="2">
    <source>
        <dbReference type="ARBA" id="ARBA00022490"/>
    </source>
</evidence>
<gene>
    <name evidence="17" type="ORF">SPPG_09216</name>
</gene>
<comment type="similarity">
    <text evidence="11">Belongs to the CFAP44 family.</text>
</comment>
<evidence type="ECO:0000259" key="16">
    <source>
        <dbReference type="Pfam" id="PF23409"/>
    </source>
</evidence>
<feature type="coiled-coil region" evidence="14">
    <location>
        <begin position="1670"/>
        <end position="1732"/>
    </location>
</feature>
<keyword evidence="3 13" id="KW-0853">WD repeat</keyword>
<dbReference type="InterPro" id="IPR015943">
    <property type="entry name" value="WD40/YVTN_repeat-like_dom_sf"/>
</dbReference>
<feature type="compositionally biased region" description="Basic and acidic residues" evidence="15">
    <location>
        <begin position="1172"/>
        <end position="1185"/>
    </location>
</feature>
<feature type="coiled-coil region" evidence="14">
    <location>
        <begin position="1534"/>
        <end position="1575"/>
    </location>
</feature>
<protein>
    <recommendedName>
        <fullName evidence="12">Cilia- and flagella-associated protein 44</fullName>
    </recommendedName>
</protein>
<dbReference type="SUPFAM" id="SSF50978">
    <property type="entry name" value="WD40 repeat-like"/>
    <property type="match status" value="2"/>
</dbReference>
<evidence type="ECO:0000313" key="17">
    <source>
        <dbReference type="EMBL" id="KND00354.1"/>
    </source>
</evidence>
<keyword evidence="8" id="KW-0206">Cytoskeleton</keyword>
<evidence type="ECO:0000256" key="4">
    <source>
        <dbReference type="ARBA" id="ARBA00022737"/>
    </source>
</evidence>